<dbReference type="Proteomes" id="UP000545286">
    <property type="component" value="Unassembled WGS sequence"/>
</dbReference>
<evidence type="ECO:0000313" key="1">
    <source>
        <dbReference type="EMBL" id="MBB2956356.1"/>
    </source>
</evidence>
<organism evidence="1 2">
    <name type="scientific">Pseudoclavibacter helvolus</name>
    <dbReference type="NCBI Taxonomy" id="255205"/>
    <lineage>
        <taxon>Bacteria</taxon>
        <taxon>Bacillati</taxon>
        <taxon>Actinomycetota</taxon>
        <taxon>Actinomycetes</taxon>
        <taxon>Micrococcales</taxon>
        <taxon>Microbacteriaceae</taxon>
        <taxon>Pseudoclavibacter</taxon>
    </lineage>
</organism>
<proteinExistence type="predicted"/>
<gene>
    <name evidence="1" type="ORF">FHX72_000468</name>
</gene>
<dbReference type="Pfam" id="PF18855">
    <property type="entry name" value="baeRF_family11"/>
    <property type="match status" value="1"/>
</dbReference>
<comment type="caution">
    <text evidence="1">The sequence shown here is derived from an EMBL/GenBank/DDBJ whole genome shotgun (WGS) entry which is preliminary data.</text>
</comment>
<evidence type="ECO:0000313" key="2">
    <source>
        <dbReference type="Proteomes" id="UP000545286"/>
    </source>
</evidence>
<accession>A0A7W4YEV6</accession>
<dbReference type="RefSeq" id="WP_183622808.1">
    <property type="nucleotide sequence ID" value="NZ_JACHWJ010000001.1"/>
</dbReference>
<name>A0A7W4YEV6_9MICO</name>
<sequence>MLPSDIPTHEDLLELTEYRGEGSVSIAIPASSAPNESEALRLELRAAVSQAAKELEQLGLDKSQIAKILDPAKQLESDPEFWRAQSRSLVILASPDRFRTFRLANRLGQHVAVGDRFDVGALLRATTFPNCGFVLGLSRGEVTLFEVLADAKPRQLPIEGLPDDLPSVLEHATTGGRFDRQRAQGTTGDRIGHERFARIVQEQVIPILRESGAPLILAATGDFDTAYRAVNEYQGLLEQRIGAHPGSLAAGELDAKARGILDDHYRGEINSWREEFGTKRSNGHATTSINEVAKAASQGAIAELYFDMDSTLEGELDEHGKLTRADVPGPHTYAIVDEVAARALKHGAKVRAVRRGDLVDGAEVAATLRYPLEATA</sequence>
<reference evidence="1 2" key="1">
    <citation type="submission" date="2020-08" db="EMBL/GenBank/DDBJ databases">
        <title>Sequencing the genomes of 1000 actinobacteria strains.</title>
        <authorList>
            <person name="Klenk H.-P."/>
        </authorList>
    </citation>
    <scope>NUCLEOTIDE SEQUENCE [LARGE SCALE GENOMIC DNA]</scope>
    <source>
        <strain evidence="1 2">DSM 20419</strain>
    </source>
</reference>
<dbReference type="InterPro" id="IPR041638">
    <property type="entry name" value="BaeRF_family11"/>
</dbReference>
<dbReference type="AlphaFoldDB" id="A0A7W4YEV6"/>
<dbReference type="EMBL" id="JACHWJ010000001">
    <property type="protein sequence ID" value="MBB2956356.1"/>
    <property type="molecule type" value="Genomic_DNA"/>
</dbReference>
<protein>
    <submittedName>
        <fullName evidence="1">Uncharacterized protein</fullName>
    </submittedName>
</protein>
<keyword evidence="2" id="KW-1185">Reference proteome</keyword>